<feature type="domain" description="Protein root UVB sensitive/RUS" evidence="7">
    <location>
        <begin position="1"/>
        <end position="188"/>
    </location>
</feature>
<dbReference type="PANTHER" id="PTHR12770">
    <property type="entry name" value="RUS1 FAMILY PROTEIN C16ORF58"/>
    <property type="match status" value="1"/>
</dbReference>
<feature type="transmembrane region" description="Helical" evidence="6">
    <location>
        <begin position="74"/>
        <end position="100"/>
    </location>
</feature>
<evidence type="ECO:0000256" key="5">
    <source>
        <dbReference type="ARBA" id="ARBA00023136"/>
    </source>
</evidence>
<dbReference type="GeneID" id="590967"/>
<protein>
    <recommendedName>
        <fullName evidence="11">RUS family member 1</fullName>
    </recommendedName>
</protein>
<keyword evidence="5 6" id="KW-0472">Membrane</keyword>
<accession>A0A7M7PEQ9</accession>
<keyword evidence="10" id="KW-1185">Reference proteome</keyword>
<dbReference type="EnsemblMetazoa" id="XM_030992245">
    <property type="protein sequence ID" value="XP_030848105"/>
    <property type="gene ID" value="LOC590967"/>
</dbReference>
<reference evidence="10" key="1">
    <citation type="submission" date="2015-02" db="EMBL/GenBank/DDBJ databases">
        <title>Genome sequencing for Strongylocentrotus purpuratus.</title>
        <authorList>
            <person name="Murali S."/>
            <person name="Liu Y."/>
            <person name="Vee V."/>
            <person name="English A."/>
            <person name="Wang M."/>
            <person name="Skinner E."/>
            <person name="Han Y."/>
            <person name="Muzny D.M."/>
            <person name="Worley K.C."/>
            <person name="Gibbs R.A."/>
        </authorList>
    </citation>
    <scope>NUCLEOTIDE SEQUENCE</scope>
</reference>
<dbReference type="InterPro" id="IPR054549">
    <property type="entry name" value="UVB_sens_RUS_dom"/>
</dbReference>
<dbReference type="FunCoup" id="A0A7M7PEQ9">
    <property type="interactions" value="1019"/>
</dbReference>
<dbReference type="AlphaFoldDB" id="A0A7M7PEQ9"/>
<comment type="similarity">
    <text evidence="2">Belongs to the RUS1 family.</text>
</comment>
<dbReference type="OMA" id="EPWVEIS"/>
<evidence type="ECO:0000256" key="1">
    <source>
        <dbReference type="ARBA" id="ARBA00004370"/>
    </source>
</evidence>
<feature type="transmembrane region" description="Helical" evidence="6">
    <location>
        <begin position="121"/>
        <end position="139"/>
    </location>
</feature>
<keyword evidence="4 6" id="KW-1133">Transmembrane helix</keyword>
<evidence type="ECO:0000259" key="7">
    <source>
        <dbReference type="Pfam" id="PF04884"/>
    </source>
</evidence>
<evidence type="ECO:0000256" key="2">
    <source>
        <dbReference type="ARBA" id="ARBA00007558"/>
    </source>
</evidence>
<dbReference type="InterPro" id="IPR006968">
    <property type="entry name" value="RUS_fam"/>
</dbReference>
<evidence type="ECO:0000256" key="4">
    <source>
        <dbReference type="ARBA" id="ARBA00022989"/>
    </source>
</evidence>
<name>A0A7M7PEQ9_STRPU</name>
<dbReference type="Proteomes" id="UP000007110">
    <property type="component" value="Unassembled WGS sequence"/>
</dbReference>
<evidence type="ECO:0000256" key="3">
    <source>
        <dbReference type="ARBA" id="ARBA00022692"/>
    </source>
</evidence>
<dbReference type="PANTHER" id="PTHR12770:SF31">
    <property type="entry name" value="RUS FAMILY MEMBER 1"/>
    <property type="match status" value="1"/>
</dbReference>
<sequence length="367" mass="40889">MLKGVGVGDESASAAAATITWLLRDGTSMTGRIAFAWYQGSSLDSDAKRWRLFADIMNDAAMCIELISVFFPQYFVIIACVSSLFKSMVGVAGGATRAALTMHQARRNNMADVSAKDGSQETLVNLAALCVGLIITPIASKNILLTWSLFFLCTCLHLYANYRAVTCVVMETLNQNRFHILVQDYLHSSHFSMSGPDAVNSREPVIWRLSRPLKLNLGVPFRTVAKSMRDIEMCLQSNGQEKFLLSLDVKKGCIDIVIHHDSTSEDFIKACLQAEIIMYTTFHLHDNRAHGDNLSRELTDILERGVYMNRDDAWQAVKVSGQICNKLFPRFLHDLGQAGWVKGHSQLGADEWRATWSISGVDARKVF</sequence>
<proteinExistence type="inferred from homology"/>
<dbReference type="Pfam" id="PF04884">
    <property type="entry name" value="UVB_sens_prot"/>
    <property type="match status" value="1"/>
</dbReference>
<evidence type="ECO:0000313" key="10">
    <source>
        <dbReference type="Proteomes" id="UP000007110"/>
    </source>
</evidence>
<dbReference type="InParanoid" id="A0A7M7PEQ9"/>
<evidence type="ECO:0008006" key="11">
    <source>
        <dbReference type="Google" id="ProtNLM"/>
    </source>
</evidence>
<evidence type="ECO:0000256" key="6">
    <source>
        <dbReference type="SAM" id="Phobius"/>
    </source>
</evidence>
<keyword evidence="3 6" id="KW-0812">Transmembrane</keyword>
<feature type="domain" description="Root UVB sensitive protein C-terminal" evidence="8">
    <location>
        <begin position="193"/>
        <end position="356"/>
    </location>
</feature>
<dbReference type="Pfam" id="PF24160">
    <property type="entry name" value="UVB_sens_C"/>
    <property type="match status" value="1"/>
</dbReference>
<organism evidence="9 10">
    <name type="scientific">Strongylocentrotus purpuratus</name>
    <name type="common">Purple sea urchin</name>
    <dbReference type="NCBI Taxonomy" id="7668"/>
    <lineage>
        <taxon>Eukaryota</taxon>
        <taxon>Metazoa</taxon>
        <taxon>Echinodermata</taxon>
        <taxon>Eleutherozoa</taxon>
        <taxon>Echinozoa</taxon>
        <taxon>Echinoidea</taxon>
        <taxon>Euechinoidea</taxon>
        <taxon>Echinacea</taxon>
        <taxon>Camarodonta</taxon>
        <taxon>Echinidea</taxon>
        <taxon>Strongylocentrotidae</taxon>
        <taxon>Strongylocentrotus</taxon>
    </lineage>
</organism>
<dbReference type="GO" id="GO:0016020">
    <property type="term" value="C:membrane"/>
    <property type="evidence" value="ECO:0007669"/>
    <property type="project" value="UniProtKB-SubCell"/>
</dbReference>
<dbReference type="InterPro" id="IPR055412">
    <property type="entry name" value="UVB_sens_C"/>
</dbReference>
<comment type="subcellular location">
    <subcellularLocation>
        <location evidence="1">Membrane</location>
    </subcellularLocation>
</comment>
<evidence type="ECO:0000313" key="9">
    <source>
        <dbReference type="EnsemblMetazoa" id="XP_030848105"/>
    </source>
</evidence>
<feature type="transmembrane region" description="Helical" evidence="6">
    <location>
        <begin position="145"/>
        <end position="162"/>
    </location>
</feature>
<dbReference type="KEGG" id="spu:590967"/>
<dbReference type="RefSeq" id="XP_030848105.1">
    <property type="nucleotide sequence ID" value="XM_030992245.1"/>
</dbReference>
<reference evidence="9" key="2">
    <citation type="submission" date="2021-01" db="UniProtKB">
        <authorList>
            <consortium name="EnsemblMetazoa"/>
        </authorList>
    </citation>
    <scope>IDENTIFICATION</scope>
</reference>
<evidence type="ECO:0000259" key="8">
    <source>
        <dbReference type="Pfam" id="PF24160"/>
    </source>
</evidence>